<evidence type="ECO:0000313" key="1">
    <source>
        <dbReference type="EMBL" id="WOC53092.1"/>
    </source>
</evidence>
<accession>A0AAU0F3W1</accession>
<protein>
    <recommendedName>
        <fullName evidence="3">RepB family plasmid replication initiator protein</fullName>
    </recommendedName>
</protein>
<evidence type="ECO:0008006" key="3">
    <source>
        <dbReference type="Google" id="ProtNLM"/>
    </source>
</evidence>
<sequence length="264" mass="31413">MSFEDIFQNWVENTRARFTINFKSIKLDKNIKNRELFEAFVFLSNLNWQIINDIETGDVELVPFIEAVKWNKNKQYIQFNMHKKTMESLLDMTKFLKLENDFVMNLKSAKTLSFIFWISKFIPYNGTTISINKFVDEMNLSTTYPSKIDEYLKRIRAEVNAGNYAYGFNYSIEKGNIKFQLYYKKEAIGIVDEIEDLEALKRQRALYHIYSVRNLSPENKNKIETIYKAMGYEKVSKLLKRKIPKDLKNDEYRSKVMELLRGVE</sequence>
<geneLocation type="plasmid" evidence="1 2">
    <name>pQD2021</name>
</geneLocation>
<keyword evidence="1" id="KW-0614">Plasmid</keyword>
<proteinExistence type="predicted"/>
<dbReference type="Proteomes" id="UP001432059">
    <property type="component" value="Plasmid pQD2021"/>
</dbReference>
<gene>
    <name evidence="1" type="ORF">BPO_p0009</name>
</gene>
<organism evidence="1 2">
    <name type="scientific">Bergeyella porcorum</name>
    <dbReference type="NCBI Taxonomy" id="1735111"/>
    <lineage>
        <taxon>Bacteria</taxon>
        <taxon>Pseudomonadati</taxon>
        <taxon>Bacteroidota</taxon>
        <taxon>Flavobacteriia</taxon>
        <taxon>Flavobacteriales</taxon>
        <taxon>Weeksellaceae</taxon>
        <taxon>Bergeyella</taxon>
    </lineage>
</organism>
<name>A0AAU0F3W1_9FLAO</name>
<dbReference type="AlphaFoldDB" id="A0AAU0F3W1"/>
<evidence type="ECO:0000313" key="2">
    <source>
        <dbReference type="Proteomes" id="UP001432059"/>
    </source>
</evidence>
<dbReference type="EMBL" id="CP136427">
    <property type="protein sequence ID" value="WOC53092.1"/>
    <property type="molecule type" value="Genomic_DNA"/>
</dbReference>
<dbReference type="RefSeq" id="WP_327985411.1">
    <property type="nucleotide sequence ID" value="NZ_CP136427.1"/>
</dbReference>
<reference evidence="1" key="1">
    <citation type="submission" date="2023-10" db="EMBL/GenBank/DDBJ databases">
        <title>Characterization and whole genome sequencing of a novel strain of Bergeyella porcorum QD2021 isolated from pig.</title>
        <authorList>
            <person name="Liu G."/>
            <person name="Chen C."/>
            <person name="Han X."/>
        </authorList>
    </citation>
    <scope>NUCLEOTIDE SEQUENCE</scope>
    <source>
        <strain evidence="1">QD2021</strain>
        <plasmid evidence="1">pQD2021</plasmid>
    </source>
</reference>
<keyword evidence="2" id="KW-1185">Reference proteome</keyword>
<dbReference type="KEGG" id="bpor:BPO_p0009"/>